<dbReference type="CDD" id="cd13641">
    <property type="entry name" value="PBP2_HisX_like"/>
    <property type="match status" value="1"/>
</dbReference>
<dbReference type="SUPFAM" id="SSF53850">
    <property type="entry name" value="Periplasmic binding protein-like II"/>
    <property type="match status" value="1"/>
</dbReference>
<accession>A0ABU3P4R8</accession>
<dbReference type="InterPro" id="IPR007210">
    <property type="entry name" value="ABC_Gly_betaine_transp_sub-bd"/>
</dbReference>
<evidence type="ECO:0000313" key="4">
    <source>
        <dbReference type="Proteomes" id="UP001254848"/>
    </source>
</evidence>
<dbReference type="PROSITE" id="PS51257">
    <property type="entry name" value="PROKAR_LIPOPROTEIN"/>
    <property type="match status" value="1"/>
</dbReference>
<feature type="chain" id="PRO_5046786061" evidence="1">
    <location>
        <begin position="21"/>
        <end position="331"/>
    </location>
</feature>
<proteinExistence type="predicted"/>
<feature type="signal peptide" evidence="1">
    <location>
        <begin position="1"/>
        <end position="20"/>
    </location>
</feature>
<evidence type="ECO:0000256" key="1">
    <source>
        <dbReference type="SAM" id="SignalP"/>
    </source>
</evidence>
<dbReference type="Gene3D" id="3.40.190.10">
    <property type="entry name" value="Periplasmic binding protein-like II"/>
    <property type="match status" value="1"/>
</dbReference>
<keyword evidence="1" id="KW-0732">Signal</keyword>
<name>A0ABU3P4R8_9FIRM</name>
<gene>
    <name evidence="3" type="ORF">Q4T40_22495</name>
</gene>
<evidence type="ECO:0000259" key="2">
    <source>
        <dbReference type="Pfam" id="PF04069"/>
    </source>
</evidence>
<keyword evidence="4" id="KW-1185">Reference proteome</keyword>
<comment type="caution">
    <text evidence="3">The sequence shown here is derived from an EMBL/GenBank/DDBJ whole genome shotgun (WGS) entry which is preliminary data.</text>
</comment>
<reference evidence="3 4" key="1">
    <citation type="submission" date="2023-07" db="EMBL/GenBank/DDBJ databases">
        <title>The novel representative of Negativicutes class, Anaeroselena agilis gen. nov. sp. nov.</title>
        <authorList>
            <person name="Prokofeva M.I."/>
            <person name="Elcheninov A.G."/>
            <person name="Klyukina A."/>
            <person name="Kublanov I.V."/>
            <person name="Frolov E.N."/>
            <person name="Podosokorskaya O.A."/>
        </authorList>
    </citation>
    <scope>NUCLEOTIDE SEQUENCE [LARGE SCALE GENOMIC DNA]</scope>
    <source>
        <strain evidence="3 4">4137-cl</strain>
    </source>
</reference>
<organism evidence="3 4">
    <name type="scientific">Anaeroselena agilis</name>
    <dbReference type="NCBI Taxonomy" id="3063788"/>
    <lineage>
        <taxon>Bacteria</taxon>
        <taxon>Bacillati</taxon>
        <taxon>Bacillota</taxon>
        <taxon>Negativicutes</taxon>
        <taxon>Acetonemataceae</taxon>
        <taxon>Anaeroselena</taxon>
    </lineage>
</organism>
<sequence>MKRRTLVILAVICVAALLLAGCGGKQEQKQVTLKFADAGWDSIKFHNAVAMFIVEKGMGYKAEEMSGTTTLTFQALKNGDIDVYMEAWTDNLATYAEDVRKGSIKELGVNFDDNAQGLYVPRYVIEGDAKRNIKPLAPGLKTVEDLKKFKQVFADPEAPGKGRIYGSIPGWEVDKILYKKYVNYGLDKDFTYFRPGSDAALAAAFATAYQKGEPIVGYYWEPTWLTGKYELVRLQDTPYNKDTFKEGKGDFPAVRVTVCAAKDIEQKAPDAAAFLKKYRTSSKLTAKALAYMSTNKASYRDTAKWFLKNNEAVWTKWVTAQQAEKVKAALK</sequence>
<feature type="domain" description="ABC-type glycine betaine transport system substrate-binding" evidence="2">
    <location>
        <begin position="32"/>
        <end position="309"/>
    </location>
</feature>
<dbReference type="RefSeq" id="WP_413782574.1">
    <property type="nucleotide sequence ID" value="NZ_JAUOZS010000002.1"/>
</dbReference>
<dbReference type="Pfam" id="PF04069">
    <property type="entry name" value="OpuAC"/>
    <property type="match status" value="1"/>
</dbReference>
<dbReference type="Proteomes" id="UP001254848">
    <property type="component" value="Unassembled WGS sequence"/>
</dbReference>
<dbReference type="EMBL" id="JAUOZS010000002">
    <property type="protein sequence ID" value="MDT8904013.1"/>
    <property type="molecule type" value="Genomic_DNA"/>
</dbReference>
<dbReference type="Gene3D" id="3.40.190.100">
    <property type="entry name" value="Glycine betaine-binding periplasmic protein, domain 2"/>
    <property type="match status" value="1"/>
</dbReference>
<evidence type="ECO:0000313" key="3">
    <source>
        <dbReference type="EMBL" id="MDT8904013.1"/>
    </source>
</evidence>
<protein>
    <submittedName>
        <fullName evidence="3">ABC transporter substrate-binding protein</fullName>
    </submittedName>
</protein>